<feature type="transmembrane region" description="Helical" evidence="1">
    <location>
        <begin position="169"/>
        <end position="187"/>
    </location>
</feature>
<keyword evidence="1" id="KW-0472">Membrane</keyword>
<dbReference type="Proteomes" id="UP000836841">
    <property type="component" value="Chromosome 6"/>
</dbReference>
<protein>
    <recommendedName>
        <fullName evidence="4">Response regulatory domain-containing protein</fullName>
    </recommendedName>
</protein>
<evidence type="ECO:0000313" key="3">
    <source>
        <dbReference type="Proteomes" id="UP000836841"/>
    </source>
</evidence>
<dbReference type="EMBL" id="OU466862">
    <property type="protein sequence ID" value="CAH2069568.1"/>
    <property type="molecule type" value="Genomic_DNA"/>
</dbReference>
<name>A0AAU9SMA4_THLAR</name>
<keyword evidence="1" id="KW-1133">Transmembrane helix</keyword>
<keyword evidence="3" id="KW-1185">Reference proteome</keyword>
<organism evidence="2 3">
    <name type="scientific">Thlaspi arvense</name>
    <name type="common">Field penny-cress</name>
    <dbReference type="NCBI Taxonomy" id="13288"/>
    <lineage>
        <taxon>Eukaryota</taxon>
        <taxon>Viridiplantae</taxon>
        <taxon>Streptophyta</taxon>
        <taxon>Embryophyta</taxon>
        <taxon>Tracheophyta</taxon>
        <taxon>Spermatophyta</taxon>
        <taxon>Magnoliopsida</taxon>
        <taxon>eudicotyledons</taxon>
        <taxon>Gunneridae</taxon>
        <taxon>Pentapetalae</taxon>
        <taxon>rosids</taxon>
        <taxon>malvids</taxon>
        <taxon>Brassicales</taxon>
        <taxon>Brassicaceae</taxon>
        <taxon>Thlaspideae</taxon>
        <taxon>Thlaspi</taxon>
    </lineage>
</organism>
<keyword evidence="1" id="KW-0812">Transmembrane</keyword>
<accession>A0AAU9SMA4</accession>
<sequence length="191" mass="21475">MPDIDGFKLLETGLEMGFPVIMMSAHSNNDNVVKGTTHSQPFAEVQLFLKKRYENMAADASGTKDLSDHPWLNLMLKCQYGSASPNRTRTQAYPIGKNHHETLLPRAEKVDLFQPTPLEPLPFPKSKHSAYKQPLETAIKLPNTPEVTKKDPVTIEPFSYGGATRRHRFFFPLMLAAAIALSTFLWFCVSL</sequence>
<evidence type="ECO:0000313" key="2">
    <source>
        <dbReference type="EMBL" id="CAH2069568.1"/>
    </source>
</evidence>
<gene>
    <name evidence="2" type="ORF">TAV2_LOCUS21404</name>
</gene>
<dbReference type="AlphaFoldDB" id="A0AAU9SMA4"/>
<evidence type="ECO:0000256" key="1">
    <source>
        <dbReference type="SAM" id="Phobius"/>
    </source>
</evidence>
<proteinExistence type="predicted"/>
<evidence type="ECO:0008006" key="4">
    <source>
        <dbReference type="Google" id="ProtNLM"/>
    </source>
</evidence>
<reference evidence="2 3" key="1">
    <citation type="submission" date="2022-03" db="EMBL/GenBank/DDBJ databases">
        <authorList>
            <person name="Nunn A."/>
            <person name="Chopra R."/>
            <person name="Nunn A."/>
            <person name="Contreras Garrido A."/>
        </authorList>
    </citation>
    <scope>NUCLEOTIDE SEQUENCE [LARGE SCALE GENOMIC DNA]</scope>
</reference>